<evidence type="ECO:0000313" key="10">
    <source>
        <dbReference type="Proteomes" id="UP001060039"/>
    </source>
</evidence>
<organism evidence="9 10">
    <name type="scientific">Microcella humidisoli</name>
    <dbReference type="NCBI Taxonomy" id="2963406"/>
    <lineage>
        <taxon>Bacteria</taxon>
        <taxon>Bacillati</taxon>
        <taxon>Actinomycetota</taxon>
        <taxon>Actinomycetes</taxon>
        <taxon>Micrococcales</taxon>
        <taxon>Microbacteriaceae</taxon>
        <taxon>Microcella</taxon>
    </lineage>
</organism>
<sequence length="269" mass="29263">MLLSYLILIGLALVYIYPFIISISASFKTDAEATQDALGLIPQTITFAAYERLFGDVPFPLWAGNTMLIATVVTVGRVFFDSLAGYALSRLKFRGRTAVFVAYIAILSVPGVVLLIPRFLILQQLGLYDTYGGMIIPLLSTAAGVFIMKQFFDSIPVSIEEAARIDGAGTFRTFWTIVLPMARPALVTLFILSFQGSWNELGHFIVSRQSPELNTLTTGVASLVSGQLGSGNQFPLQLAAAVLMTIPVAVLFFIFQKRIMNTTEGGEKG</sequence>
<feature type="transmembrane region" description="Helical" evidence="7">
    <location>
        <begin position="6"/>
        <end position="25"/>
    </location>
</feature>
<dbReference type="SUPFAM" id="SSF161098">
    <property type="entry name" value="MetI-like"/>
    <property type="match status" value="1"/>
</dbReference>
<keyword evidence="2 7" id="KW-0813">Transport</keyword>
<dbReference type="CDD" id="cd06261">
    <property type="entry name" value="TM_PBP2"/>
    <property type="match status" value="1"/>
</dbReference>
<comment type="similarity">
    <text evidence="7">Belongs to the binding-protein-dependent transport system permease family.</text>
</comment>
<dbReference type="EMBL" id="CP101497">
    <property type="protein sequence ID" value="UTT63757.1"/>
    <property type="molecule type" value="Genomic_DNA"/>
</dbReference>
<proteinExistence type="inferred from homology"/>
<feature type="transmembrane region" description="Helical" evidence="7">
    <location>
        <begin position="234"/>
        <end position="255"/>
    </location>
</feature>
<dbReference type="Proteomes" id="UP001060039">
    <property type="component" value="Chromosome"/>
</dbReference>
<feature type="transmembrane region" description="Helical" evidence="7">
    <location>
        <begin position="100"/>
        <end position="121"/>
    </location>
</feature>
<keyword evidence="3" id="KW-1003">Cell membrane</keyword>
<evidence type="ECO:0000313" key="9">
    <source>
        <dbReference type="EMBL" id="UTT63757.1"/>
    </source>
</evidence>
<keyword evidence="6 7" id="KW-0472">Membrane</keyword>
<dbReference type="Pfam" id="PF00528">
    <property type="entry name" value="BPD_transp_1"/>
    <property type="match status" value="1"/>
</dbReference>
<dbReference type="PANTHER" id="PTHR43744">
    <property type="entry name" value="ABC TRANSPORTER PERMEASE PROTEIN MG189-RELATED-RELATED"/>
    <property type="match status" value="1"/>
</dbReference>
<evidence type="ECO:0000259" key="8">
    <source>
        <dbReference type="PROSITE" id="PS50928"/>
    </source>
</evidence>
<keyword evidence="10" id="KW-1185">Reference proteome</keyword>
<evidence type="ECO:0000256" key="5">
    <source>
        <dbReference type="ARBA" id="ARBA00022989"/>
    </source>
</evidence>
<accession>A0ABY5G057</accession>
<evidence type="ECO:0000256" key="7">
    <source>
        <dbReference type="RuleBase" id="RU363032"/>
    </source>
</evidence>
<keyword evidence="5 7" id="KW-1133">Transmembrane helix</keyword>
<keyword evidence="4 7" id="KW-0812">Transmembrane</keyword>
<feature type="transmembrane region" description="Helical" evidence="7">
    <location>
        <begin position="133"/>
        <end position="152"/>
    </location>
</feature>
<dbReference type="InterPro" id="IPR035906">
    <property type="entry name" value="MetI-like_sf"/>
</dbReference>
<name>A0ABY5G057_9MICO</name>
<evidence type="ECO:0000256" key="6">
    <source>
        <dbReference type="ARBA" id="ARBA00023136"/>
    </source>
</evidence>
<evidence type="ECO:0000256" key="4">
    <source>
        <dbReference type="ARBA" id="ARBA00022692"/>
    </source>
</evidence>
<dbReference type="PANTHER" id="PTHR43744:SF12">
    <property type="entry name" value="ABC TRANSPORTER PERMEASE PROTEIN MG189-RELATED"/>
    <property type="match status" value="1"/>
</dbReference>
<evidence type="ECO:0000256" key="3">
    <source>
        <dbReference type="ARBA" id="ARBA00022475"/>
    </source>
</evidence>
<dbReference type="PROSITE" id="PS50928">
    <property type="entry name" value="ABC_TM1"/>
    <property type="match status" value="1"/>
</dbReference>
<feature type="transmembrane region" description="Helical" evidence="7">
    <location>
        <begin position="173"/>
        <end position="194"/>
    </location>
</feature>
<comment type="subcellular location">
    <subcellularLocation>
        <location evidence="1 7">Cell membrane</location>
        <topology evidence="1 7">Multi-pass membrane protein</topology>
    </subcellularLocation>
</comment>
<gene>
    <name evidence="9" type="ORF">NNL39_04485</name>
</gene>
<protein>
    <submittedName>
        <fullName evidence="9">Carbohydrate ABC transporter permease</fullName>
    </submittedName>
</protein>
<evidence type="ECO:0000256" key="1">
    <source>
        <dbReference type="ARBA" id="ARBA00004651"/>
    </source>
</evidence>
<dbReference type="Gene3D" id="1.10.3720.10">
    <property type="entry name" value="MetI-like"/>
    <property type="match status" value="1"/>
</dbReference>
<feature type="transmembrane region" description="Helical" evidence="7">
    <location>
        <begin position="67"/>
        <end position="88"/>
    </location>
</feature>
<reference evidence="9" key="1">
    <citation type="submission" date="2022-07" db="EMBL/GenBank/DDBJ databases">
        <title>Taxonomic analysis of Microcella humidisoli nov. sp., isolated from riverside soil.</title>
        <authorList>
            <person name="Molina K.M."/>
            <person name="Kim S.B."/>
        </authorList>
    </citation>
    <scope>NUCLEOTIDE SEQUENCE</scope>
    <source>
        <strain evidence="9">MMS21-STM10</strain>
    </source>
</reference>
<dbReference type="InterPro" id="IPR000515">
    <property type="entry name" value="MetI-like"/>
</dbReference>
<feature type="domain" description="ABC transmembrane type-1" evidence="8">
    <location>
        <begin position="63"/>
        <end position="255"/>
    </location>
</feature>
<evidence type="ECO:0000256" key="2">
    <source>
        <dbReference type="ARBA" id="ARBA00022448"/>
    </source>
</evidence>